<dbReference type="EMBL" id="JASBWR010000089">
    <property type="protein sequence ID" value="KAJ9096977.1"/>
    <property type="molecule type" value="Genomic_DNA"/>
</dbReference>
<protein>
    <submittedName>
        <fullName evidence="1">Uncharacterized protein</fullName>
    </submittedName>
</protein>
<keyword evidence="2" id="KW-1185">Reference proteome</keyword>
<accession>A0ACC2VEI0</accession>
<gene>
    <name evidence="1" type="ORF">QFC19_006921</name>
</gene>
<comment type="caution">
    <text evidence="1">The sequence shown here is derived from an EMBL/GenBank/DDBJ whole genome shotgun (WGS) entry which is preliminary data.</text>
</comment>
<dbReference type="Proteomes" id="UP001241377">
    <property type="component" value="Unassembled WGS sequence"/>
</dbReference>
<proteinExistence type="predicted"/>
<sequence length="636" mass="70441">MSRLGIKQPRARQVTGSIVMMDNDTVSGVLNDQDSVALKRSVTGIILHPQPQDNPNDPLNWPMWKRDLCLLIVGFQTFLGGGQSPLLAAGMNSLHLEFDKPLTTVAYLVGGFMLALGTGSVFASPTAILYGKRFVYLMGILIFFVGSIVAGAAKSFGALMAGRIITGFGASPTESLPSATIAEIYFAHERAYRVGIYTMLMLGGKNIIPLLSGLVFELLDRHWLFWILAMFLGMNLLLTFFFVPETFWERSPTPNKRSLEETEAAHNVANYNPPERRPNAFALHRATTDNVLEVESLSSSVVNTSRIAPSAQVEAPVAITEPPPPEHTPAAPKPYWKSLAIFDGRHTIDSWWMVALRPFFLYTYPSVLFGSFIYSLAVVWLIVISETIAEIFHGEAYGYTQQTIGLFYISPFIGGILGSMCTGLISDRLSRYLVSKNHGIYEPEFRLIMMIPATFFISFGLIGYGWSAQAEDMWAGPVIFFGCLSFGSSMASTTAITFTVDSYKMFAAEALVSFNFLKNFLGFIFSIFNNAAYSARGGRNIFIAYGMVQLFVSLFGIPLYIYGKKLRSWTDRREILRRLYHEDNVPVTNTENSFDGSHTDTEEEADDSHTEAGIEDEAKSQSTPGPSPDATIQKEN</sequence>
<organism evidence="1 2">
    <name type="scientific">Naganishia cerealis</name>
    <dbReference type="NCBI Taxonomy" id="610337"/>
    <lineage>
        <taxon>Eukaryota</taxon>
        <taxon>Fungi</taxon>
        <taxon>Dikarya</taxon>
        <taxon>Basidiomycota</taxon>
        <taxon>Agaricomycotina</taxon>
        <taxon>Tremellomycetes</taxon>
        <taxon>Filobasidiales</taxon>
        <taxon>Filobasidiaceae</taxon>
        <taxon>Naganishia</taxon>
    </lineage>
</organism>
<reference evidence="1" key="1">
    <citation type="submission" date="2023-04" db="EMBL/GenBank/DDBJ databases">
        <title>Draft Genome sequencing of Naganishia species isolated from polar environments using Oxford Nanopore Technology.</title>
        <authorList>
            <person name="Leo P."/>
            <person name="Venkateswaran K."/>
        </authorList>
    </citation>
    <scope>NUCLEOTIDE SEQUENCE</scope>
    <source>
        <strain evidence="1">MNA-CCFEE 5261</strain>
    </source>
</reference>
<evidence type="ECO:0000313" key="1">
    <source>
        <dbReference type="EMBL" id="KAJ9096977.1"/>
    </source>
</evidence>
<name>A0ACC2VEI0_9TREE</name>
<evidence type="ECO:0000313" key="2">
    <source>
        <dbReference type="Proteomes" id="UP001241377"/>
    </source>
</evidence>